<feature type="transmembrane region" description="Helical" evidence="1">
    <location>
        <begin position="65"/>
        <end position="90"/>
    </location>
</feature>
<keyword evidence="1" id="KW-1133">Transmembrane helix</keyword>
<dbReference type="STRING" id="640948.SAMN05216238_103235"/>
<reference evidence="3" key="1">
    <citation type="submission" date="2016-10" db="EMBL/GenBank/DDBJ databases">
        <authorList>
            <person name="Varghese N."/>
            <person name="Submissions S."/>
        </authorList>
    </citation>
    <scope>NUCLEOTIDE SEQUENCE [LARGE SCALE GENOMIC DNA]</scope>
    <source>
        <strain evidence="3">DSM 22530</strain>
    </source>
</reference>
<dbReference type="EMBL" id="FOMR01000003">
    <property type="protein sequence ID" value="SFD70718.1"/>
    <property type="molecule type" value="Genomic_DNA"/>
</dbReference>
<gene>
    <name evidence="2" type="ORF">SAMN05216238_103235</name>
</gene>
<dbReference type="InterPro" id="IPR009574">
    <property type="entry name" value="DUF1189"/>
</dbReference>
<keyword evidence="1" id="KW-0472">Membrane</keyword>
<evidence type="ECO:0000313" key="3">
    <source>
        <dbReference type="Proteomes" id="UP000199474"/>
    </source>
</evidence>
<dbReference type="AlphaFoldDB" id="A0A1I1UM49"/>
<name>A0A1I1UM49_9BACI</name>
<feature type="transmembrane region" description="Helical" evidence="1">
    <location>
        <begin position="136"/>
        <end position="155"/>
    </location>
</feature>
<evidence type="ECO:0000313" key="2">
    <source>
        <dbReference type="EMBL" id="SFD70718.1"/>
    </source>
</evidence>
<organism evidence="2 3">
    <name type="scientific">Lentibacillus persicus</name>
    <dbReference type="NCBI Taxonomy" id="640948"/>
    <lineage>
        <taxon>Bacteria</taxon>
        <taxon>Bacillati</taxon>
        <taxon>Bacillota</taxon>
        <taxon>Bacilli</taxon>
        <taxon>Bacillales</taxon>
        <taxon>Bacillaceae</taxon>
        <taxon>Lentibacillus</taxon>
    </lineage>
</organism>
<dbReference type="OrthoDB" id="2884954at2"/>
<keyword evidence="1" id="KW-0812">Transmembrane</keyword>
<protein>
    <recommendedName>
        <fullName evidence="4">DUF1189 domain-containing protein</fullName>
    </recommendedName>
</protein>
<evidence type="ECO:0008006" key="4">
    <source>
        <dbReference type="Google" id="ProtNLM"/>
    </source>
</evidence>
<proteinExistence type="predicted"/>
<dbReference type="Pfam" id="PF06691">
    <property type="entry name" value="DUF1189"/>
    <property type="match status" value="1"/>
</dbReference>
<evidence type="ECO:0000256" key="1">
    <source>
        <dbReference type="SAM" id="Phobius"/>
    </source>
</evidence>
<sequence length="162" mass="18766">MVLLQTFIKSLKLPNKQAMFKLNRIGMDITVVYLFILLLLVSAPSLVNQLTSSDSAGTVMSLPFFLIYFFIFSYLPLTIAVFIYISLLSYAGTGIAKLLRRKIRFSILWKLNAYTTTIPFILYSIIAFFFSITDAFLVLFILYSFIFMFKMITVYPKRKKRP</sequence>
<keyword evidence="3" id="KW-1185">Reference proteome</keyword>
<feature type="transmembrane region" description="Helical" evidence="1">
    <location>
        <begin position="111"/>
        <end position="130"/>
    </location>
</feature>
<accession>A0A1I1UM49</accession>
<dbReference type="Proteomes" id="UP000199474">
    <property type="component" value="Unassembled WGS sequence"/>
</dbReference>